<dbReference type="GO" id="GO:0004497">
    <property type="term" value="F:monooxygenase activity"/>
    <property type="evidence" value="ECO:0007669"/>
    <property type="project" value="UniProtKB-KW"/>
</dbReference>
<name>A0A2A9NCW7_9AGAR</name>
<dbReference type="AlphaFoldDB" id="A0A2A9NCW7"/>
<dbReference type="EMBL" id="KZ302061">
    <property type="protein sequence ID" value="PFH48459.1"/>
    <property type="molecule type" value="Genomic_DNA"/>
</dbReference>
<dbReference type="InterPro" id="IPR002401">
    <property type="entry name" value="Cyt_P450_E_grp-I"/>
</dbReference>
<evidence type="ECO:0000256" key="7">
    <source>
        <dbReference type="ARBA" id="ARBA00023004"/>
    </source>
</evidence>
<feature type="signal peptide" evidence="11">
    <location>
        <begin position="1"/>
        <end position="25"/>
    </location>
</feature>
<dbReference type="GO" id="GO:0005506">
    <property type="term" value="F:iron ion binding"/>
    <property type="evidence" value="ECO:0007669"/>
    <property type="project" value="InterPro"/>
</dbReference>
<accession>A0A2A9NCW7</accession>
<comment type="cofactor">
    <cofactor evidence="1 9">
        <name>heme</name>
        <dbReference type="ChEBI" id="CHEBI:30413"/>
    </cofactor>
</comment>
<dbReference type="Pfam" id="PF00067">
    <property type="entry name" value="p450"/>
    <property type="match status" value="1"/>
</dbReference>
<sequence>MILLVLFCATLALIALRRLYQKKSAYSILPFPPGPEGLPLIGLWKLPSDKPWLTYGGDWAKKYGDMIFFKSFMSSFLVLNSAKRVRDIMDQRSSRYSSRPHLVMIMELMGWEDNFALMPYGSRWRRRRRAFHESFHSGVISQYQSSQTREVQTFLHNLLGTPQHFKSHIRFMFGATILDIIYGIKVMDWKNVYLTATEESVAGAVTAVTPGSFLVDVIPALKYVPSWFPGAGFKRFAEYQKRLYQFTTLDTFKYVKESIANGTARPSVVGNTLQHLSEDMPDDARREEEAIVRQMAIVAYSAGIDTSSAATLTFFCAMAMYPDVQKKAQMEIDAVVGHDRLPSLEDRDSLHYVNAIVKEITRWLPTAPLGLPHQSTEDDVYDGYFIPKGTVIIGNIWSIMRDPEMFPEPEEFRPERFLKNGKFCLSSALDPQTVVFGFGRRICPGRFLSDSLLYLTVASVLATFDILPPVDEHGHLVNLSIETTGGLVAHPIADKYSIKPRSEVAACVIQAALAQHNG</sequence>
<evidence type="ECO:0000256" key="1">
    <source>
        <dbReference type="ARBA" id="ARBA00001971"/>
    </source>
</evidence>
<keyword evidence="13" id="KW-1185">Reference proteome</keyword>
<evidence type="ECO:0000256" key="6">
    <source>
        <dbReference type="ARBA" id="ARBA00023002"/>
    </source>
</evidence>
<reference evidence="12 13" key="1">
    <citation type="submission" date="2014-02" db="EMBL/GenBank/DDBJ databases">
        <title>Transposable element dynamics among asymbiotic and ectomycorrhizal Amanita fungi.</title>
        <authorList>
            <consortium name="DOE Joint Genome Institute"/>
            <person name="Hess J."/>
            <person name="Skrede I."/>
            <person name="Wolfe B."/>
            <person name="LaButti K."/>
            <person name="Ohm R.A."/>
            <person name="Grigoriev I.V."/>
            <person name="Pringle A."/>
        </authorList>
    </citation>
    <scope>NUCLEOTIDE SEQUENCE [LARGE SCALE GENOMIC DNA]</scope>
    <source>
        <strain evidence="12 13">SKay4041</strain>
    </source>
</reference>
<dbReference type="InterPro" id="IPR017972">
    <property type="entry name" value="Cyt_P450_CS"/>
</dbReference>
<comment type="pathway">
    <text evidence="2">Secondary metabolite biosynthesis.</text>
</comment>
<evidence type="ECO:0000256" key="8">
    <source>
        <dbReference type="ARBA" id="ARBA00023033"/>
    </source>
</evidence>
<evidence type="ECO:0000313" key="12">
    <source>
        <dbReference type="EMBL" id="PFH48459.1"/>
    </source>
</evidence>
<dbReference type="PRINTS" id="PR00463">
    <property type="entry name" value="EP450I"/>
</dbReference>
<feature type="binding site" description="axial binding residue" evidence="9">
    <location>
        <position position="443"/>
    </location>
    <ligand>
        <name>heme</name>
        <dbReference type="ChEBI" id="CHEBI:30413"/>
    </ligand>
    <ligandPart>
        <name>Fe</name>
        <dbReference type="ChEBI" id="CHEBI:18248"/>
    </ligandPart>
</feature>
<dbReference type="PROSITE" id="PS00086">
    <property type="entry name" value="CYTOCHROME_P450"/>
    <property type="match status" value="1"/>
</dbReference>
<evidence type="ECO:0000256" key="2">
    <source>
        <dbReference type="ARBA" id="ARBA00005179"/>
    </source>
</evidence>
<dbReference type="InterPro" id="IPR036396">
    <property type="entry name" value="Cyt_P450_sf"/>
</dbReference>
<feature type="chain" id="PRO_5012857628" description="Cytochrome P450" evidence="11">
    <location>
        <begin position="26"/>
        <end position="518"/>
    </location>
</feature>
<evidence type="ECO:0000256" key="9">
    <source>
        <dbReference type="PIRSR" id="PIRSR602401-1"/>
    </source>
</evidence>
<dbReference type="InterPro" id="IPR001128">
    <property type="entry name" value="Cyt_P450"/>
</dbReference>
<keyword evidence="8 10" id="KW-0503">Monooxygenase</keyword>
<evidence type="ECO:0000313" key="13">
    <source>
        <dbReference type="Proteomes" id="UP000242287"/>
    </source>
</evidence>
<organism evidence="12 13">
    <name type="scientific">Amanita thiersii Skay4041</name>
    <dbReference type="NCBI Taxonomy" id="703135"/>
    <lineage>
        <taxon>Eukaryota</taxon>
        <taxon>Fungi</taxon>
        <taxon>Dikarya</taxon>
        <taxon>Basidiomycota</taxon>
        <taxon>Agaricomycotina</taxon>
        <taxon>Agaricomycetes</taxon>
        <taxon>Agaricomycetidae</taxon>
        <taxon>Agaricales</taxon>
        <taxon>Pluteineae</taxon>
        <taxon>Amanitaceae</taxon>
        <taxon>Amanita</taxon>
    </lineage>
</organism>
<evidence type="ECO:0000256" key="3">
    <source>
        <dbReference type="ARBA" id="ARBA00010617"/>
    </source>
</evidence>
<dbReference type="GO" id="GO:0020037">
    <property type="term" value="F:heme binding"/>
    <property type="evidence" value="ECO:0007669"/>
    <property type="project" value="InterPro"/>
</dbReference>
<evidence type="ECO:0000256" key="11">
    <source>
        <dbReference type="SAM" id="SignalP"/>
    </source>
</evidence>
<gene>
    <name evidence="12" type="ORF">AMATHDRAFT_5761</name>
</gene>
<evidence type="ECO:0000256" key="5">
    <source>
        <dbReference type="ARBA" id="ARBA00022723"/>
    </source>
</evidence>
<protein>
    <recommendedName>
        <fullName evidence="14">Cytochrome P450</fullName>
    </recommendedName>
</protein>
<dbReference type="GO" id="GO:0016705">
    <property type="term" value="F:oxidoreductase activity, acting on paired donors, with incorporation or reduction of molecular oxygen"/>
    <property type="evidence" value="ECO:0007669"/>
    <property type="project" value="InterPro"/>
</dbReference>
<dbReference type="SUPFAM" id="SSF48264">
    <property type="entry name" value="Cytochrome P450"/>
    <property type="match status" value="1"/>
</dbReference>
<dbReference type="STRING" id="703135.A0A2A9NCW7"/>
<evidence type="ECO:0008006" key="14">
    <source>
        <dbReference type="Google" id="ProtNLM"/>
    </source>
</evidence>
<dbReference type="PANTHER" id="PTHR46300">
    <property type="entry name" value="P450, PUTATIVE (EUROFUNG)-RELATED-RELATED"/>
    <property type="match status" value="1"/>
</dbReference>
<dbReference type="InterPro" id="IPR050364">
    <property type="entry name" value="Cytochrome_P450_fung"/>
</dbReference>
<keyword evidence="11" id="KW-0732">Signal</keyword>
<keyword evidence="4 9" id="KW-0349">Heme</keyword>
<dbReference type="PANTHER" id="PTHR46300:SF7">
    <property type="entry name" value="P450, PUTATIVE (EUROFUNG)-RELATED"/>
    <property type="match status" value="1"/>
</dbReference>
<keyword evidence="5 9" id="KW-0479">Metal-binding</keyword>
<comment type="similarity">
    <text evidence="3 10">Belongs to the cytochrome P450 family.</text>
</comment>
<keyword evidence="6 10" id="KW-0560">Oxidoreductase</keyword>
<dbReference type="OrthoDB" id="2789670at2759"/>
<proteinExistence type="inferred from homology"/>
<dbReference type="Gene3D" id="1.10.630.10">
    <property type="entry name" value="Cytochrome P450"/>
    <property type="match status" value="1"/>
</dbReference>
<dbReference type="CDD" id="cd11065">
    <property type="entry name" value="CYP64-like"/>
    <property type="match status" value="1"/>
</dbReference>
<dbReference type="Proteomes" id="UP000242287">
    <property type="component" value="Unassembled WGS sequence"/>
</dbReference>
<keyword evidence="7 9" id="KW-0408">Iron</keyword>
<evidence type="ECO:0000256" key="4">
    <source>
        <dbReference type="ARBA" id="ARBA00022617"/>
    </source>
</evidence>
<evidence type="ECO:0000256" key="10">
    <source>
        <dbReference type="RuleBase" id="RU000461"/>
    </source>
</evidence>